<dbReference type="Proteomes" id="UP001239111">
    <property type="component" value="Chromosome 4"/>
</dbReference>
<proteinExistence type="predicted"/>
<organism evidence="1 2">
    <name type="scientific">Eretmocerus hayati</name>
    <dbReference type="NCBI Taxonomy" id="131215"/>
    <lineage>
        <taxon>Eukaryota</taxon>
        <taxon>Metazoa</taxon>
        <taxon>Ecdysozoa</taxon>
        <taxon>Arthropoda</taxon>
        <taxon>Hexapoda</taxon>
        <taxon>Insecta</taxon>
        <taxon>Pterygota</taxon>
        <taxon>Neoptera</taxon>
        <taxon>Endopterygota</taxon>
        <taxon>Hymenoptera</taxon>
        <taxon>Apocrita</taxon>
        <taxon>Proctotrupomorpha</taxon>
        <taxon>Chalcidoidea</taxon>
        <taxon>Aphelinidae</taxon>
        <taxon>Aphelininae</taxon>
        <taxon>Eretmocerus</taxon>
    </lineage>
</organism>
<evidence type="ECO:0000313" key="1">
    <source>
        <dbReference type="EMBL" id="KAJ8668045.1"/>
    </source>
</evidence>
<accession>A0ACC2NA69</accession>
<name>A0ACC2NA69_9HYME</name>
<reference evidence="1" key="1">
    <citation type="submission" date="2023-04" db="EMBL/GenBank/DDBJ databases">
        <title>A chromosome-level genome assembly of the parasitoid wasp Eretmocerus hayati.</title>
        <authorList>
            <person name="Zhong Y."/>
            <person name="Liu S."/>
            <person name="Liu Y."/>
        </authorList>
    </citation>
    <scope>NUCLEOTIDE SEQUENCE</scope>
    <source>
        <strain evidence="1">ZJU_SS_LIU_2023</strain>
    </source>
</reference>
<protein>
    <submittedName>
        <fullName evidence="1">Uncharacterized protein</fullName>
    </submittedName>
</protein>
<dbReference type="EMBL" id="CM056744">
    <property type="protein sequence ID" value="KAJ8668045.1"/>
    <property type="molecule type" value="Genomic_DNA"/>
</dbReference>
<keyword evidence="2" id="KW-1185">Reference proteome</keyword>
<sequence>TEFLVMFVIWDVLKNVLSEHTTPLPEAGPSGIPQNHYQRETESLMHTRLSCSACDEVFDSNYKLFAHMRIHEDNNKPFSCDVCGETFIKNQRLSEHVRCRKRFFCDFCGKGFARWSNCIEHLRLHTHEKPFSCRICKRKFSRLGSVENHVETHNNQITFSCNQCDRCSSGEPCRRFIQLEQHRVVCPPGISIFSNSLDDINLEGVLEGDPEELLGSNEFEVSDEMEGRNLGNLQSDKDIDTREEINSITEEIISLNDNHLILINEALNSQEMSSHEMSRFTLETTSTCKSNEEIAAREEVDRVITEMIRINHESRGSNCRSRENDSSLFQRFPTAHSAHFEESQISLLSQIPMAEAAVEIKWSCINLTLRRGGYNCGPLRRIGNIDAAVDINEDPNHRDKQDDYERASLQAEIEASTRHSSFLTAGT</sequence>
<comment type="caution">
    <text evidence="1">The sequence shown here is derived from an EMBL/GenBank/DDBJ whole genome shotgun (WGS) entry which is preliminary data.</text>
</comment>
<gene>
    <name evidence="1" type="ORF">QAD02_009708</name>
</gene>
<feature type="non-terminal residue" evidence="1">
    <location>
        <position position="1"/>
    </location>
</feature>
<evidence type="ECO:0000313" key="2">
    <source>
        <dbReference type="Proteomes" id="UP001239111"/>
    </source>
</evidence>